<gene>
    <name evidence="2" type="ORF">E3N88_11928</name>
</gene>
<reference evidence="2 3" key="1">
    <citation type="submission" date="2019-05" db="EMBL/GenBank/DDBJ databases">
        <title>Mikania micrantha, genome provides insights into the molecular mechanism of rapid growth.</title>
        <authorList>
            <person name="Liu B."/>
        </authorList>
    </citation>
    <scope>NUCLEOTIDE SEQUENCE [LARGE SCALE GENOMIC DNA]</scope>
    <source>
        <strain evidence="2">NLD-2019</strain>
        <tissue evidence="2">Leaf</tissue>
    </source>
</reference>
<evidence type="ECO:0000313" key="3">
    <source>
        <dbReference type="Proteomes" id="UP000326396"/>
    </source>
</evidence>
<feature type="region of interest" description="Disordered" evidence="1">
    <location>
        <begin position="1"/>
        <end position="52"/>
    </location>
</feature>
<comment type="caution">
    <text evidence="2">The sequence shown here is derived from an EMBL/GenBank/DDBJ whole genome shotgun (WGS) entry which is preliminary data.</text>
</comment>
<dbReference type="Proteomes" id="UP000326396">
    <property type="component" value="Linkage Group LG14"/>
</dbReference>
<dbReference type="EMBL" id="SZYD01000006">
    <property type="protein sequence ID" value="KAD5960456.1"/>
    <property type="molecule type" value="Genomic_DNA"/>
</dbReference>
<sequence>MNSFNHKPFIQDPWSTHTATIHGPANPNITNPPSRSGDGTDEVTFGHHDSVSQGESRLSFGLRFGCQPRLRFPDPLHILQTNTKEGRWYNPRLGNGTPTETPCVKTTDECFIIQPTFRSTPHGMDTYGHKEITRQKDRMVTHLRRHDSVRRAVQSFNT</sequence>
<keyword evidence="3" id="KW-1185">Reference proteome</keyword>
<protein>
    <submittedName>
        <fullName evidence="2">Uncharacterized protein</fullName>
    </submittedName>
</protein>
<evidence type="ECO:0000313" key="2">
    <source>
        <dbReference type="EMBL" id="KAD5960456.1"/>
    </source>
</evidence>
<dbReference type="AlphaFoldDB" id="A0A5N6P466"/>
<organism evidence="2 3">
    <name type="scientific">Mikania micrantha</name>
    <name type="common">bitter vine</name>
    <dbReference type="NCBI Taxonomy" id="192012"/>
    <lineage>
        <taxon>Eukaryota</taxon>
        <taxon>Viridiplantae</taxon>
        <taxon>Streptophyta</taxon>
        <taxon>Embryophyta</taxon>
        <taxon>Tracheophyta</taxon>
        <taxon>Spermatophyta</taxon>
        <taxon>Magnoliopsida</taxon>
        <taxon>eudicotyledons</taxon>
        <taxon>Gunneridae</taxon>
        <taxon>Pentapetalae</taxon>
        <taxon>asterids</taxon>
        <taxon>campanulids</taxon>
        <taxon>Asterales</taxon>
        <taxon>Asteraceae</taxon>
        <taxon>Asteroideae</taxon>
        <taxon>Heliantheae alliance</taxon>
        <taxon>Eupatorieae</taxon>
        <taxon>Mikania</taxon>
    </lineage>
</organism>
<accession>A0A5N6P466</accession>
<name>A0A5N6P466_9ASTR</name>
<proteinExistence type="predicted"/>
<evidence type="ECO:0000256" key="1">
    <source>
        <dbReference type="SAM" id="MobiDB-lite"/>
    </source>
</evidence>